<evidence type="ECO:0000313" key="3">
    <source>
        <dbReference type="EMBL" id="ENU98267.1"/>
    </source>
</evidence>
<evidence type="ECO:0000313" key="6">
    <source>
        <dbReference type="Proteomes" id="UP000596079"/>
    </source>
</evidence>
<dbReference type="GeneID" id="89665268"/>
<dbReference type="EMBL" id="CP060811">
    <property type="protein sequence ID" value="QQN87444.1"/>
    <property type="molecule type" value="Genomic_DNA"/>
</dbReference>
<protein>
    <submittedName>
        <fullName evidence="3">Uncharacterized protein</fullName>
    </submittedName>
</protein>
<evidence type="ECO:0000256" key="1">
    <source>
        <dbReference type="SAM" id="MobiDB-lite"/>
    </source>
</evidence>
<keyword evidence="5" id="KW-1185">Reference proteome</keyword>
<dbReference type="Proteomes" id="UP000013070">
    <property type="component" value="Unassembled WGS sequence"/>
</dbReference>
<evidence type="ECO:0000313" key="4">
    <source>
        <dbReference type="EMBL" id="QQN87444.1"/>
    </source>
</evidence>
<feature type="signal peptide" evidence="2">
    <location>
        <begin position="1"/>
        <end position="21"/>
    </location>
</feature>
<reference evidence="3 5" key="1">
    <citation type="submission" date="2013-02" db="EMBL/GenBank/DDBJ databases">
        <title>The Genome Sequence of Acinetobacter sp. NIPH 899.</title>
        <authorList>
            <consortium name="The Broad Institute Genome Sequencing Platform"/>
            <consortium name="The Broad Institute Genome Sequencing Center for Infectious Disease"/>
            <person name="Cerqueira G."/>
            <person name="Feldgarden M."/>
            <person name="Courvalin P."/>
            <person name="Perichon B."/>
            <person name="Grillot-Courvalin C."/>
            <person name="Clermont D."/>
            <person name="Rocha E."/>
            <person name="Yoon E.-J."/>
            <person name="Nemec A."/>
            <person name="Walker B."/>
            <person name="Young S.K."/>
            <person name="Zeng Q."/>
            <person name="Gargeya S."/>
            <person name="Fitzgerald M."/>
            <person name="Haas B."/>
            <person name="Abouelleil A."/>
            <person name="Alvarado L."/>
            <person name="Arachchi H.M."/>
            <person name="Berlin A.M."/>
            <person name="Chapman S.B."/>
            <person name="Dewar J."/>
            <person name="Goldberg J."/>
            <person name="Griggs A."/>
            <person name="Gujja S."/>
            <person name="Hansen M."/>
            <person name="Howarth C."/>
            <person name="Imamovic A."/>
            <person name="Larimer J."/>
            <person name="McCowan C."/>
            <person name="Murphy C."/>
            <person name="Neiman D."/>
            <person name="Pearson M."/>
            <person name="Priest M."/>
            <person name="Roberts A."/>
            <person name="Saif S."/>
            <person name="Shea T."/>
            <person name="Sisk P."/>
            <person name="Sykes S."/>
            <person name="Wortman J."/>
            <person name="Nusbaum C."/>
            <person name="Birren B."/>
        </authorList>
    </citation>
    <scope>NUCLEOTIDE SEQUENCE [LARGE SCALE GENOMIC DNA]</scope>
    <source>
        <strain evidence="3 5">NIPH 899</strain>
    </source>
</reference>
<dbReference type="RefSeq" id="WP_004784941.1">
    <property type="nucleotide sequence ID" value="NZ_CP060811.1"/>
</dbReference>
<dbReference type="Proteomes" id="UP000596079">
    <property type="component" value="Chromosome"/>
</dbReference>
<keyword evidence="2" id="KW-0732">Signal</keyword>
<accession>A0A7T8AQA7</accession>
<proteinExistence type="predicted"/>
<dbReference type="EMBL" id="APPE01000068">
    <property type="protein sequence ID" value="ENU98267.1"/>
    <property type="molecule type" value="Genomic_DNA"/>
</dbReference>
<dbReference type="PATRIC" id="fig|1217710.3.peg.2698"/>
<accession>N8WSK3</accession>
<dbReference type="AlphaFoldDB" id="N8WSK3"/>
<name>N8WSK3_9GAMM</name>
<gene>
    <name evidence="3" type="ORF">F969_02822</name>
    <name evidence="4" type="ORF">IAQ69_11325</name>
</gene>
<dbReference type="HOGENOM" id="CLU_182732_2_0_6"/>
<organism evidence="3 5">
    <name type="scientific">Acinetobacter variabilis</name>
    <dbReference type="NCBI Taxonomy" id="70346"/>
    <lineage>
        <taxon>Bacteria</taxon>
        <taxon>Pseudomonadati</taxon>
        <taxon>Pseudomonadota</taxon>
        <taxon>Gammaproteobacteria</taxon>
        <taxon>Moraxellales</taxon>
        <taxon>Moraxellaceae</taxon>
        <taxon>Acinetobacter</taxon>
    </lineage>
</organism>
<evidence type="ECO:0000256" key="2">
    <source>
        <dbReference type="SAM" id="SignalP"/>
    </source>
</evidence>
<reference evidence="4 6" key="2">
    <citation type="submission" date="2020-08" db="EMBL/GenBank/DDBJ databases">
        <title>Emergence of ISAba1-mediated novel tet(X) in Acinetobacter variabilis from a chicken farm.</title>
        <authorList>
            <person name="Peng K."/>
            <person name="Li R."/>
        </authorList>
    </citation>
    <scope>NUCLEOTIDE SEQUENCE [LARGE SCALE GENOMIC DNA]</scope>
    <source>
        <strain evidence="4 6">XM9F202-2</strain>
    </source>
</reference>
<sequence length="84" mass="8746">MKYTQILLATTLTAAAATSFAANNTTDTKTTEEQKVTVTTQELPATNNPNPNVTTAGPADQPAASEAATEDKDGKKTTKSTSTR</sequence>
<feature type="chain" id="PRO_5044736897" evidence="2">
    <location>
        <begin position="22"/>
        <end position="84"/>
    </location>
</feature>
<evidence type="ECO:0000313" key="5">
    <source>
        <dbReference type="Proteomes" id="UP000013070"/>
    </source>
</evidence>
<feature type="compositionally biased region" description="Low complexity" evidence="1">
    <location>
        <begin position="36"/>
        <end position="59"/>
    </location>
</feature>
<feature type="region of interest" description="Disordered" evidence="1">
    <location>
        <begin position="21"/>
        <end position="84"/>
    </location>
</feature>